<keyword evidence="1" id="KW-0443">Lipid metabolism</keyword>
<keyword evidence="1 2" id="KW-0472">Membrane</keyword>
<organism evidence="4">
    <name type="scientific">Magnetococcus massalia (strain MO-1)</name>
    <dbReference type="NCBI Taxonomy" id="451514"/>
    <lineage>
        <taxon>Bacteria</taxon>
        <taxon>Pseudomonadati</taxon>
        <taxon>Pseudomonadota</taxon>
        <taxon>Magnetococcia</taxon>
        <taxon>Magnetococcales</taxon>
        <taxon>Magnetococcaceae</taxon>
        <taxon>Magnetococcus</taxon>
    </lineage>
</organism>
<feature type="domain" description="YutG/PgpA" evidence="3">
    <location>
        <begin position="23"/>
        <end position="158"/>
    </location>
</feature>
<reference evidence="4" key="1">
    <citation type="submission" date="2015-04" db="EMBL/GenBank/DDBJ databases">
        <authorList>
            <person name="Syromyatnikov M.Y."/>
            <person name="Popov V.N."/>
        </authorList>
    </citation>
    <scope>NUCLEOTIDE SEQUENCE</scope>
    <source>
        <strain evidence="4">MO-1</strain>
    </source>
</reference>
<accession>A0A1S7LN04</accession>
<dbReference type="GO" id="GO:0006655">
    <property type="term" value="P:phosphatidylglycerol biosynthetic process"/>
    <property type="evidence" value="ECO:0007669"/>
    <property type="project" value="UniProtKB-UniPathway"/>
</dbReference>
<evidence type="ECO:0000313" key="4">
    <source>
        <dbReference type="EMBL" id="CRH07126.1"/>
    </source>
</evidence>
<keyword evidence="2" id="KW-1133">Transmembrane helix</keyword>
<feature type="transmembrane region" description="Helical" evidence="2">
    <location>
        <begin position="50"/>
        <end position="74"/>
    </location>
</feature>
<evidence type="ECO:0000256" key="1">
    <source>
        <dbReference type="PIRNR" id="PIRNR006162"/>
    </source>
</evidence>
<keyword evidence="1" id="KW-0442">Lipid degradation</keyword>
<dbReference type="GO" id="GO:0008962">
    <property type="term" value="F:phosphatidylglycerophosphatase activity"/>
    <property type="evidence" value="ECO:0007669"/>
    <property type="project" value="UniProtKB-EC"/>
</dbReference>
<dbReference type="SUPFAM" id="SSF101307">
    <property type="entry name" value="YutG-like"/>
    <property type="match status" value="1"/>
</dbReference>
<comment type="cofactor">
    <cofactor evidence="1">
        <name>Mg(2+)</name>
        <dbReference type="ChEBI" id="CHEBI:18420"/>
    </cofactor>
</comment>
<feature type="transmembrane region" description="Helical" evidence="2">
    <location>
        <begin position="138"/>
        <end position="161"/>
    </location>
</feature>
<dbReference type="PIRSF" id="PIRSF006162">
    <property type="entry name" value="PgpA"/>
    <property type="match status" value="1"/>
</dbReference>
<keyword evidence="1" id="KW-0460">Magnesium</keyword>
<dbReference type="GO" id="GO:0046872">
    <property type="term" value="F:metal ion binding"/>
    <property type="evidence" value="ECO:0007669"/>
    <property type="project" value="UniProtKB-KW"/>
</dbReference>
<dbReference type="Pfam" id="PF04608">
    <property type="entry name" value="PgpA"/>
    <property type="match status" value="1"/>
</dbReference>
<comment type="subcellular location">
    <subcellularLocation>
        <location evidence="1">Cell inner membrane</location>
        <topology evidence="1">Multi-pass membrane protein</topology>
    </subcellularLocation>
</comment>
<dbReference type="EMBL" id="LO017727">
    <property type="protein sequence ID" value="CRH07126.1"/>
    <property type="molecule type" value="Genomic_DNA"/>
</dbReference>
<dbReference type="GO" id="GO:0009395">
    <property type="term" value="P:phospholipid catabolic process"/>
    <property type="evidence" value="ECO:0007669"/>
    <property type="project" value="UniProtKB-KW"/>
</dbReference>
<name>A0A1S7LN04_MAGMO</name>
<gene>
    <name evidence="4" type="primary">pgpA</name>
    <name evidence="4" type="ORF">MAGMO_2980</name>
</gene>
<dbReference type="InterPro" id="IPR036681">
    <property type="entry name" value="PgpA-like_sf"/>
</dbReference>
<keyword evidence="1" id="KW-0997">Cell inner membrane</keyword>
<dbReference type="GO" id="GO:0005886">
    <property type="term" value="C:plasma membrane"/>
    <property type="evidence" value="ECO:0007669"/>
    <property type="project" value="UniProtKB-SubCell"/>
</dbReference>
<dbReference type="PANTHER" id="PTHR36305:SF1">
    <property type="entry name" value="PHOSPHATIDYLGLYCEROPHOSPHATASE A"/>
    <property type="match status" value="1"/>
</dbReference>
<dbReference type="UniPathway" id="UPA00084">
    <property type="reaction ID" value="UER00504"/>
</dbReference>
<comment type="catalytic activity">
    <reaction evidence="1">
        <text>a 1,2-diacyl-sn-glycero-3-phospho-(1'-sn-glycero-3'-phosphate) + H2O = a 1,2-diacyl-sn-glycero-3-phospho-(1'-sn-glycerol) + phosphate</text>
        <dbReference type="Rhea" id="RHEA:33751"/>
        <dbReference type="ChEBI" id="CHEBI:15377"/>
        <dbReference type="ChEBI" id="CHEBI:43474"/>
        <dbReference type="ChEBI" id="CHEBI:60110"/>
        <dbReference type="ChEBI" id="CHEBI:64716"/>
        <dbReference type="EC" id="3.1.3.27"/>
    </reaction>
</comment>
<protein>
    <recommendedName>
        <fullName evidence="1">Phosphatidylglycerophosphatase A</fullName>
        <ecNumber evidence="1">3.1.3.27</ecNumber>
    </recommendedName>
    <alternativeName>
        <fullName evidence="1">Phosphatidylglycerolphosphate phosphatase A</fullName>
    </alternativeName>
</protein>
<evidence type="ECO:0000256" key="2">
    <source>
        <dbReference type="SAM" id="Phobius"/>
    </source>
</evidence>
<proteinExistence type="predicted"/>
<sequence length="167" mass="18168">MLWGSAPADAPQWSFKDRLAMELATVGGSGWSPKAPGTVGTIASIPLGVLAMWGGFTLHMLLFVLSCVIGLWASERGRILLKREDPGSVVIDETAGLLLTLFFVPFTPLGILAGFILFRLFDIWKPWPIGWLDRHIHGGLGIMVDDLVAGLMAGGLLWWALPFFSLH</sequence>
<evidence type="ECO:0000259" key="3">
    <source>
        <dbReference type="Pfam" id="PF04608"/>
    </source>
</evidence>
<keyword evidence="1" id="KW-0479">Metal-binding</keyword>
<comment type="function">
    <text evidence="1">Lipid phosphatase which dephosphorylates phosphatidylglycerophosphate (PGP) to phosphatidylglycerol (PG).</text>
</comment>
<dbReference type="PANTHER" id="PTHR36305">
    <property type="entry name" value="PHOSPHATIDYLGLYCEROPHOSPHATASE A"/>
    <property type="match status" value="1"/>
</dbReference>
<dbReference type="AlphaFoldDB" id="A0A1S7LN04"/>
<comment type="pathway">
    <text evidence="1">Phospholipid metabolism; phosphatidylglycerol biosynthesis; phosphatidylglycerol from CDP-diacylglycerol: step 2/2.</text>
</comment>
<dbReference type="InterPro" id="IPR007686">
    <property type="entry name" value="YutG/PgpA"/>
</dbReference>
<keyword evidence="1" id="KW-1208">Phospholipid metabolism</keyword>
<feature type="transmembrane region" description="Helical" evidence="2">
    <location>
        <begin position="95"/>
        <end position="118"/>
    </location>
</feature>
<keyword evidence="1 2" id="KW-0812">Transmembrane</keyword>
<dbReference type="CDD" id="cd06971">
    <property type="entry name" value="PgpA"/>
    <property type="match status" value="1"/>
</dbReference>
<dbReference type="InterPro" id="IPR026037">
    <property type="entry name" value="PgpA"/>
</dbReference>
<keyword evidence="1 4" id="KW-0378">Hydrolase</keyword>
<keyword evidence="1" id="KW-0595">Phospholipid degradation</keyword>
<keyword evidence="1" id="KW-1003">Cell membrane</keyword>
<dbReference type="EC" id="3.1.3.27" evidence="1"/>